<dbReference type="AlphaFoldDB" id="A0A382HLP4"/>
<feature type="non-terminal residue" evidence="1">
    <location>
        <position position="1"/>
    </location>
</feature>
<protein>
    <submittedName>
        <fullName evidence="1">Uncharacterized protein</fullName>
    </submittedName>
</protein>
<feature type="non-terminal residue" evidence="1">
    <location>
        <position position="249"/>
    </location>
</feature>
<accession>A0A382HLP4</accession>
<reference evidence="1" key="1">
    <citation type="submission" date="2018-05" db="EMBL/GenBank/DDBJ databases">
        <authorList>
            <person name="Lanie J.A."/>
            <person name="Ng W.-L."/>
            <person name="Kazmierczak K.M."/>
            <person name="Andrzejewski T.M."/>
            <person name="Davidsen T.M."/>
            <person name="Wayne K.J."/>
            <person name="Tettelin H."/>
            <person name="Glass J.I."/>
            <person name="Rusch D."/>
            <person name="Podicherti R."/>
            <person name="Tsui H.-C.T."/>
            <person name="Winkler M.E."/>
        </authorList>
    </citation>
    <scope>NUCLEOTIDE SEQUENCE</scope>
</reference>
<organism evidence="1">
    <name type="scientific">marine metagenome</name>
    <dbReference type="NCBI Taxonomy" id="408172"/>
    <lineage>
        <taxon>unclassified sequences</taxon>
        <taxon>metagenomes</taxon>
        <taxon>ecological metagenomes</taxon>
    </lineage>
</organism>
<dbReference type="EMBL" id="UINC01061980">
    <property type="protein sequence ID" value="SVB88129.1"/>
    <property type="molecule type" value="Genomic_DNA"/>
</dbReference>
<proteinExistence type="predicted"/>
<name>A0A382HLP4_9ZZZZ</name>
<evidence type="ECO:0000313" key="1">
    <source>
        <dbReference type="EMBL" id="SVB88129.1"/>
    </source>
</evidence>
<sequence length="249" mass="26744">VGGRSGEAWTEYDAGGGDVVISNNRMTSGGTTGYTYVYIDTDFEEVKLEANVISTDTDANQFMMFLGATSNPHAERWSFWAGHYAGGYLNITETTGTTGYSRATSYTASVWNSGSNQNNKVQFTRKGDTLVGRLNMDDDNGGSISYTNSSVEDVETKCGVLPTYQLTTPVDSVIIWSTDIPIASDSFDRDDSASIGSTDGNWPYADAGGDGLAWAEANQSGYPRDVEIINNGVQDPDAGYGYTFVTVDT</sequence>
<gene>
    <name evidence="1" type="ORF">METZ01_LOCUS240983</name>
</gene>